<organism evidence="2 3">
    <name type="scientific">Algoriphagus aestuariicola</name>
    <dbReference type="NCBI Taxonomy" id="1852016"/>
    <lineage>
        <taxon>Bacteria</taxon>
        <taxon>Pseudomonadati</taxon>
        <taxon>Bacteroidota</taxon>
        <taxon>Cytophagia</taxon>
        <taxon>Cytophagales</taxon>
        <taxon>Cyclobacteriaceae</taxon>
        <taxon>Algoriphagus</taxon>
    </lineage>
</organism>
<evidence type="ECO:0000313" key="3">
    <source>
        <dbReference type="Proteomes" id="UP000664698"/>
    </source>
</evidence>
<protein>
    <submittedName>
        <fullName evidence="2">Outer membrane insertion C- signal</fullName>
    </submittedName>
</protein>
<feature type="chain" id="PRO_5045408785" evidence="1">
    <location>
        <begin position="24"/>
        <end position="157"/>
    </location>
</feature>
<gene>
    <name evidence="2" type="ORF">J0A67_16155</name>
</gene>
<dbReference type="Proteomes" id="UP000664698">
    <property type="component" value="Unassembled WGS sequence"/>
</dbReference>
<dbReference type="RefSeq" id="WP_206570397.1">
    <property type="nucleotide sequence ID" value="NZ_JAFKCW010000003.1"/>
</dbReference>
<evidence type="ECO:0000313" key="2">
    <source>
        <dbReference type="EMBL" id="MBN7802407.1"/>
    </source>
</evidence>
<accession>A0ABS3BSX0</accession>
<keyword evidence="3" id="KW-1185">Reference proteome</keyword>
<keyword evidence="1" id="KW-0732">Signal</keyword>
<sequence length="157" mass="16989">MKYLKIFSLVAFFAFAASLESNAQELGVRFGNFSGNNVAIDGVFGLGKFSRIHADVSFGGNGVGIDALWNPLYRPIASSGFNWYAGFGPSFFLGDPFAFGIAGEIGVEYAFSEIPIVIGADWRPNFRIVEDTDFLADQFGLNIRWRFGGGGSSNTSN</sequence>
<name>A0ABS3BSX0_9BACT</name>
<evidence type="ECO:0000256" key="1">
    <source>
        <dbReference type="SAM" id="SignalP"/>
    </source>
</evidence>
<comment type="caution">
    <text evidence="2">The sequence shown here is derived from an EMBL/GenBank/DDBJ whole genome shotgun (WGS) entry which is preliminary data.</text>
</comment>
<dbReference type="EMBL" id="JAFKCW010000003">
    <property type="protein sequence ID" value="MBN7802407.1"/>
    <property type="molecule type" value="Genomic_DNA"/>
</dbReference>
<proteinExistence type="predicted"/>
<reference evidence="2 3" key="1">
    <citation type="submission" date="2021-03" db="EMBL/GenBank/DDBJ databases">
        <title>novel species isolated from a fishpond in China.</title>
        <authorList>
            <person name="Lu H."/>
            <person name="Cai Z."/>
        </authorList>
    </citation>
    <scope>NUCLEOTIDE SEQUENCE [LARGE SCALE GENOMIC DNA]</scope>
    <source>
        <strain evidence="2 3">JCM 31546</strain>
    </source>
</reference>
<feature type="signal peptide" evidence="1">
    <location>
        <begin position="1"/>
        <end position="23"/>
    </location>
</feature>